<feature type="chain" id="PRO_5036504803" evidence="1">
    <location>
        <begin position="25"/>
        <end position="109"/>
    </location>
</feature>
<reference evidence="2" key="1">
    <citation type="submission" date="2020-08" db="EMBL/GenBank/DDBJ databases">
        <title>Multicomponent nature underlies the extraordinary mechanical properties of spider dragline silk.</title>
        <authorList>
            <person name="Kono N."/>
            <person name="Nakamura H."/>
            <person name="Mori M."/>
            <person name="Yoshida Y."/>
            <person name="Ohtoshi R."/>
            <person name="Malay A.D."/>
            <person name="Moran D.A.P."/>
            <person name="Tomita M."/>
            <person name="Numata K."/>
            <person name="Arakawa K."/>
        </authorList>
    </citation>
    <scope>NUCLEOTIDE SEQUENCE</scope>
</reference>
<evidence type="ECO:0000313" key="3">
    <source>
        <dbReference type="Proteomes" id="UP000887013"/>
    </source>
</evidence>
<dbReference type="Proteomes" id="UP000887013">
    <property type="component" value="Unassembled WGS sequence"/>
</dbReference>
<accession>A0A8X6UJ92</accession>
<organism evidence="2 3">
    <name type="scientific">Nephila pilipes</name>
    <name type="common">Giant wood spider</name>
    <name type="synonym">Nephila maculata</name>
    <dbReference type="NCBI Taxonomy" id="299642"/>
    <lineage>
        <taxon>Eukaryota</taxon>
        <taxon>Metazoa</taxon>
        <taxon>Ecdysozoa</taxon>
        <taxon>Arthropoda</taxon>
        <taxon>Chelicerata</taxon>
        <taxon>Arachnida</taxon>
        <taxon>Araneae</taxon>
        <taxon>Araneomorphae</taxon>
        <taxon>Entelegynae</taxon>
        <taxon>Araneoidea</taxon>
        <taxon>Nephilidae</taxon>
        <taxon>Nephila</taxon>
    </lineage>
</organism>
<dbReference type="AlphaFoldDB" id="A0A8X6UJ92"/>
<keyword evidence="3" id="KW-1185">Reference proteome</keyword>
<keyword evidence="1" id="KW-0732">Signal</keyword>
<evidence type="ECO:0000313" key="2">
    <source>
        <dbReference type="EMBL" id="GFU15965.1"/>
    </source>
</evidence>
<gene>
    <name evidence="2" type="ORF">NPIL_310881</name>
</gene>
<feature type="non-terminal residue" evidence="2">
    <location>
        <position position="1"/>
    </location>
</feature>
<name>A0A8X6UJ92_NEPPI</name>
<feature type="signal peptide" evidence="1">
    <location>
        <begin position="1"/>
        <end position="24"/>
    </location>
</feature>
<comment type="caution">
    <text evidence="2">The sequence shown here is derived from an EMBL/GenBank/DDBJ whole genome shotgun (WGS) entry which is preliminary data.</text>
</comment>
<dbReference type="EMBL" id="BMAW01126260">
    <property type="protein sequence ID" value="GFU15965.1"/>
    <property type="molecule type" value="Genomic_DNA"/>
</dbReference>
<protein>
    <submittedName>
        <fullName evidence="2">Uncharacterized protein</fullName>
    </submittedName>
</protein>
<proteinExistence type="predicted"/>
<evidence type="ECO:0000256" key="1">
    <source>
        <dbReference type="SAM" id="SignalP"/>
    </source>
</evidence>
<sequence length="109" mass="12764">PAYFTRYWILLVLVILFPFPPQYPFSPPPHPRIRSASTNTLLRRQNPPVDALDQTYLMFEYWECCAQWNNAAKCPIGDIWTDNEEGRLELMHPDSLYSCGDIRYLVGKI</sequence>